<evidence type="ECO:0000313" key="3">
    <source>
        <dbReference type="Proteomes" id="UP001642409"/>
    </source>
</evidence>
<dbReference type="EMBL" id="CAXDID020000332">
    <property type="protein sequence ID" value="CAL6078049.1"/>
    <property type="molecule type" value="Genomic_DNA"/>
</dbReference>
<evidence type="ECO:0000313" key="2">
    <source>
        <dbReference type="EMBL" id="CAL6078049.1"/>
    </source>
</evidence>
<dbReference type="Proteomes" id="UP001642409">
    <property type="component" value="Unassembled WGS sequence"/>
</dbReference>
<keyword evidence="3" id="KW-1185">Reference proteome</keyword>
<dbReference type="AlphaFoldDB" id="A0AA86R562"/>
<sequence>MTRLCSRRRTALDSSPQNNQALAQLIREHSSLKFVWRTQSPRRPGGSGAICKSILFGLYSAELRRMRENSRNYLSQDTLLSIFISFSGEEVKQIIQSSQNFKLCEGQKVISCVEIKLSPKTMLLIIIDILPLYISKCSFYLLQYLDKYNFKNLRIIVVNSQLLVENNMSIAAIMKFQTQQNQIPFSTFQKSLVIFSLEHKMCNSLKLQQK</sequence>
<name>A0AA86R562_9EUKA</name>
<proteinExistence type="predicted"/>
<comment type="caution">
    <text evidence="1">The sequence shown here is derived from an EMBL/GenBank/DDBJ whole genome shotgun (WGS) entry which is preliminary data.</text>
</comment>
<organism evidence="1">
    <name type="scientific">Hexamita inflata</name>
    <dbReference type="NCBI Taxonomy" id="28002"/>
    <lineage>
        <taxon>Eukaryota</taxon>
        <taxon>Metamonada</taxon>
        <taxon>Diplomonadida</taxon>
        <taxon>Hexamitidae</taxon>
        <taxon>Hexamitinae</taxon>
        <taxon>Hexamita</taxon>
    </lineage>
</organism>
<reference evidence="2 3" key="2">
    <citation type="submission" date="2024-07" db="EMBL/GenBank/DDBJ databases">
        <authorList>
            <person name="Akdeniz Z."/>
        </authorList>
    </citation>
    <scope>NUCLEOTIDE SEQUENCE [LARGE SCALE GENOMIC DNA]</scope>
</reference>
<dbReference type="EMBL" id="CATOUU010001061">
    <property type="protein sequence ID" value="CAI9969562.1"/>
    <property type="molecule type" value="Genomic_DNA"/>
</dbReference>
<gene>
    <name evidence="1" type="ORF">HINF_LOCUS57207</name>
    <name evidence="2" type="ORF">HINF_LOCUS58715</name>
</gene>
<evidence type="ECO:0000313" key="1">
    <source>
        <dbReference type="EMBL" id="CAI9969562.1"/>
    </source>
</evidence>
<protein>
    <submittedName>
        <fullName evidence="2">Hypothetical_protein</fullName>
    </submittedName>
</protein>
<reference evidence="1" key="1">
    <citation type="submission" date="2023-06" db="EMBL/GenBank/DDBJ databases">
        <authorList>
            <person name="Kurt Z."/>
        </authorList>
    </citation>
    <scope>NUCLEOTIDE SEQUENCE</scope>
</reference>
<accession>A0AA86R562</accession>